<name>A0A483CPR6_9EURY</name>
<protein>
    <submittedName>
        <fullName evidence="2">Type I-B CRISPR-associated protein Cas5</fullName>
    </submittedName>
</protein>
<sequence length="226" mass="25266">MTMSPEKVLVFDLWGPYAHFRKHYTTTTSNTFSFPPRPALIGLVGGMLGIEKRDRAVLCASVGTWEMAVIVRAPIRRMRETINYTSTSSRAARIQIVMEFLRDPRYRIFVKGSGPHFEQLSHQLQRHEAVFTPYMGITECIGAFSYVGEFAEEGAGQNVESVVHGDLTTVPLEPGVTYLTERAARSIDATRAPGDYATYVVRRDAQPIKTTNEAYVSVGGHTIQYL</sequence>
<evidence type="ECO:0000313" key="3">
    <source>
        <dbReference type="Proteomes" id="UP000292580"/>
    </source>
</evidence>
<dbReference type="Gene3D" id="3.30.70.2660">
    <property type="match status" value="1"/>
</dbReference>
<reference evidence="2 3" key="1">
    <citation type="submission" date="2017-11" db="EMBL/GenBank/DDBJ databases">
        <title>Isolation and Characterization of Methanofollis Species from Methane Seep Offshore SW Taiwan.</title>
        <authorList>
            <person name="Teng N.-H."/>
            <person name="Lai M.-C."/>
            <person name="Chen S.-C."/>
        </authorList>
    </citation>
    <scope>NUCLEOTIDE SEQUENCE [LARGE SCALE GENOMIC DNA]</scope>
    <source>
        <strain evidence="2 3">FWC-SCC2</strain>
    </source>
</reference>
<dbReference type="GO" id="GO:0051607">
    <property type="term" value="P:defense response to virus"/>
    <property type="evidence" value="ECO:0007669"/>
    <property type="project" value="UniProtKB-KW"/>
</dbReference>
<accession>A0A483CPR6</accession>
<dbReference type="OrthoDB" id="42959at2157"/>
<dbReference type="InterPro" id="IPR021124">
    <property type="entry name" value="CRISPR-assoc_prot_Cas5"/>
</dbReference>
<dbReference type="GO" id="GO:0043571">
    <property type="term" value="P:maintenance of CRISPR repeat elements"/>
    <property type="evidence" value="ECO:0007669"/>
    <property type="project" value="InterPro"/>
</dbReference>
<proteinExistence type="predicted"/>
<evidence type="ECO:0000256" key="1">
    <source>
        <dbReference type="ARBA" id="ARBA00023118"/>
    </source>
</evidence>
<dbReference type="AlphaFoldDB" id="A0A483CPR6"/>
<dbReference type="RefSeq" id="WP_130646816.1">
    <property type="nucleotide sequence ID" value="NZ_PGCL01000002.1"/>
</dbReference>
<gene>
    <name evidence="2" type="primary">cas5b</name>
    <name evidence="2" type="ORF">CUJ86_06905</name>
</gene>
<dbReference type="EMBL" id="PGCL01000002">
    <property type="protein sequence ID" value="TAJ45000.1"/>
    <property type="molecule type" value="Genomic_DNA"/>
</dbReference>
<evidence type="ECO:0000313" key="2">
    <source>
        <dbReference type="EMBL" id="TAJ45000.1"/>
    </source>
</evidence>
<dbReference type="NCBIfam" id="TIGR02593">
    <property type="entry name" value="CRISPR_cas5"/>
    <property type="match status" value="1"/>
</dbReference>
<keyword evidence="3" id="KW-1185">Reference proteome</keyword>
<dbReference type="InterPro" id="IPR013421">
    <property type="entry name" value="CRISPR-assoc_prot_Cas5_HALMA"/>
</dbReference>
<keyword evidence="1" id="KW-0051">Antiviral defense</keyword>
<dbReference type="Proteomes" id="UP000292580">
    <property type="component" value="Unassembled WGS sequence"/>
</dbReference>
<organism evidence="2 3">
    <name type="scientific">Methanofollis fontis</name>
    <dbReference type="NCBI Taxonomy" id="2052832"/>
    <lineage>
        <taxon>Archaea</taxon>
        <taxon>Methanobacteriati</taxon>
        <taxon>Methanobacteriota</taxon>
        <taxon>Stenosarchaea group</taxon>
        <taxon>Methanomicrobia</taxon>
        <taxon>Methanomicrobiales</taxon>
        <taxon>Methanomicrobiaceae</taxon>
        <taxon>Methanofollis</taxon>
    </lineage>
</organism>
<dbReference type="InterPro" id="IPR013422">
    <property type="entry name" value="CRISPR-assoc_prot_Cas5_N"/>
</dbReference>
<dbReference type="NCBIfam" id="TIGR02592">
    <property type="entry name" value="cas_Cas5h"/>
    <property type="match status" value="1"/>
</dbReference>
<dbReference type="Pfam" id="PF09704">
    <property type="entry name" value="Cas_Cas5d"/>
    <property type="match status" value="1"/>
</dbReference>
<comment type="caution">
    <text evidence="2">The sequence shown here is derived from an EMBL/GenBank/DDBJ whole genome shotgun (WGS) entry which is preliminary data.</text>
</comment>